<dbReference type="AlphaFoldDB" id="F0X7E7"/>
<keyword evidence="1 4" id="KW-0489">Methyltransferase</keyword>
<dbReference type="InterPro" id="IPR030390">
    <property type="entry name" value="MeTrfase_TrmA_AS"/>
</dbReference>
<evidence type="ECO:0000256" key="2">
    <source>
        <dbReference type="ARBA" id="ARBA00022679"/>
    </source>
</evidence>
<feature type="binding site" evidence="4">
    <location>
        <position position="520"/>
    </location>
    <ligand>
        <name>S-adenosyl-L-methionine</name>
        <dbReference type="ChEBI" id="CHEBI:59789"/>
    </ligand>
</feature>
<dbReference type="GO" id="GO:0006400">
    <property type="term" value="P:tRNA modification"/>
    <property type="evidence" value="ECO:0007669"/>
    <property type="project" value="EnsemblFungi"/>
</dbReference>
<evidence type="ECO:0000313" key="7">
    <source>
        <dbReference type="EMBL" id="EFX06218.1"/>
    </source>
</evidence>
<feature type="active site" evidence="5">
    <location>
        <position position="604"/>
    </location>
</feature>
<accession>F0X7E7</accession>
<dbReference type="PROSITE" id="PS01230">
    <property type="entry name" value="TRMA_1"/>
    <property type="match status" value="1"/>
</dbReference>
<dbReference type="STRING" id="655863.F0X7E7"/>
<dbReference type="Pfam" id="PF05958">
    <property type="entry name" value="tRNA_U5-meth_tr"/>
    <property type="match status" value="1"/>
</dbReference>
<keyword evidence="8" id="KW-1185">Reference proteome</keyword>
<evidence type="ECO:0000256" key="4">
    <source>
        <dbReference type="PROSITE-ProRule" id="PRU01024"/>
    </source>
</evidence>
<dbReference type="SUPFAM" id="SSF50249">
    <property type="entry name" value="Nucleic acid-binding proteins"/>
    <property type="match status" value="1"/>
</dbReference>
<evidence type="ECO:0000256" key="6">
    <source>
        <dbReference type="SAM" id="MobiDB-lite"/>
    </source>
</evidence>
<dbReference type="SUPFAM" id="SSF53335">
    <property type="entry name" value="S-adenosyl-L-methionine-dependent methyltransferases"/>
    <property type="match status" value="1"/>
</dbReference>
<dbReference type="InterPro" id="IPR029063">
    <property type="entry name" value="SAM-dependent_MTases_sf"/>
</dbReference>
<dbReference type="GO" id="GO:0000014">
    <property type="term" value="F:single-stranded DNA endodeoxyribonuclease activity"/>
    <property type="evidence" value="ECO:0007669"/>
    <property type="project" value="EnsemblFungi"/>
</dbReference>
<dbReference type="GO" id="GO:0051908">
    <property type="term" value="F:double-stranded DNA 5'-3' DNA exonuclease activity"/>
    <property type="evidence" value="ECO:0007669"/>
    <property type="project" value="EnsemblFungi"/>
</dbReference>
<keyword evidence="3 4" id="KW-0949">S-adenosyl-L-methionine</keyword>
<dbReference type="FunCoup" id="F0X7E7">
    <property type="interactions" value="203"/>
</dbReference>
<gene>
    <name evidence="7" type="ORF">CMQ_6539</name>
</gene>
<proteinExistence type="inferred from homology"/>
<dbReference type="InterPro" id="IPR030391">
    <property type="entry name" value="MeTrfase_TrmA_CS"/>
</dbReference>
<dbReference type="PROSITE" id="PS51687">
    <property type="entry name" value="SAM_MT_RNA_M5U"/>
    <property type="match status" value="1"/>
</dbReference>
<dbReference type="HOGENOM" id="CLU_014689_3_1_1"/>
<feature type="binding site" evidence="4">
    <location>
        <position position="461"/>
    </location>
    <ligand>
        <name>S-adenosyl-L-methionine</name>
        <dbReference type="ChEBI" id="CHEBI:59789"/>
    </ligand>
</feature>
<evidence type="ECO:0000256" key="1">
    <source>
        <dbReference type="ARBA" id="ARBA00022603"/>
    </source>
</evidence>
<feature type="binding site" evidence="4">
    <location>
        <position position="577"/>
    </location>
    <ligand>
        <name>S-adenosyl-L-methionine</name>
        <dbReference type="ChEBI" id="CHEBI:59789"/>
    </ligand>
</feature>
<evidence type="ECO:0000256" key="5">
    <source>
        <dbReference type="PROSITE-ProRule" id="PRU10015"/>
    </source>
</evidence>
<feature type="region of interest" description="Disordered" evidence="6">
    <location>
        <begin position="135"/>
        <end position="162"/>
    </location>
</feature>
<dbReference type="EMBL" id="GL629729">
    <property type="protein sequence ID" value="EFX06218.1"/>
    <property type="molecule type" value="Genomic_DNA"/>
</dbReference>
<dbReference type="InParanoid" id="F0X7E7"/>
<dbReference type="InterPro" id="IPR010280">
    <property type="entry name" value="U5_MeTrfase_fam"/>
</dbReference>
<protein>
    <submittedName>
        <fullName evidence="7">tRNA methyltransferase</fullName>
    </submittedName>
</protein>
<dbReference type="PANTHER" id="PTHR11061:SF30">
    <property type="entry name" value="TRNA (URACIL(54)-C(5))-METHYLTRANSFERASE"/>
    <property type="match status" value="1"/>
</dbReference>
<feature type="compositionally biased region" description="Basic residues" evidence="6">
    <location>
        <begin position="94"/>
        <end position="106"/>
    </location>
</feature>
<feature type="compositionally biased region" description="Acidic residues" evidence="6">
    <location>
        <begin position="143"/>
        <end position="161"/>
    </location>
</feature>
<feature type="active site" description="Nucleophile" evidence="4">
    <location>
        <position position="604"/>
    </location>
</feature>
<dbReference type="eggNOG" id="KOG2187">
    <property type="taxonomic scope" value="Eukaryota"/>
</dbReference>
<dbReference type="InterPro" id="IPR025795">
    <property type="entry name" value="tRNA_(uracil-5-)_MeTrfase"/>
</dbReference>
<sequence>MRPTAILRSAIYSAAAASRCSSSLILCEGHLAAARRRPTVGWQGWNRKFGKMAEMTGTPATTTETPAVQDTQSLGKRPHSASSPVAGRQAKQQRTSKKKIKGRKPKKVTDGSAEEVLLADVQSLLATLKLQESGRGVVAETGAETEAETEASQFVDEEEDLPEKGTEIELDVVDLSSTGDGLAVWRRDSEKERSSSTKPKRRRIYVVSFAVPGDVVRARVYRHLPAARSADEVAYSVADFLAVVRPSAELRDDGARVRCRYFGRCSGCQYQMLDYDEQLRIKRRVVERAYRHFSRLPAASVPAVLDTVASPLQYGYRTKLTPHFDGPPGFRHKNRAGHTLPAVPDIGFMQKGGGPRTTLDIEHCPIGTAAVAAGMTRERSRVARDFGSYTRGATILLRESTRRVPRGDKEEGEAVEEDPLAVRVEADGHTDIKTCITDNNATSTEYVDDYLFTNPAGSFFQNNNSILPVLTAYVRANVLRPASDDAAQKPIRFLVDAYSGSGLFTITLASTLAGGSIGIDIAEQSIAYARANAALNQLPPDRCRFIAADAAQLFASVSGGDAAVASSPPDETVVVLDPPRKGCDAPFLRQLLAYAPARIVYVSCNVHTQARDVGMLVRGRVDGFAGEGLPRPGQDDVVAHGTRYAIESLRGFDFFPQTAHVEGIAVLNRCS</sequence>
<dbReference type="GeneID" id="25979983"/>
<dbReference type="PANTHER" id="PTHR11061">
    <property type="entry name" value="RNA M5U METHYLTRANSFERASE"/>
    <property type="match status" value="1"/>
</dbReference>
<dbReference type="OrthoDB" id="10250660at2759"/>
<dbReference type="GO" id="GO:0030697">
    <property type="term" value="F:tRNA (uracil(54)-C5)-methyltransferase activity, S-adenosyl methionine-dependent"/>
    <property type="evidence" value="ECO:0007669"/>
    <property type="project" value="EnsemblFungi"/>
</dbReference>
<dbReference type="PROSITE" id="PS51622">
    <property type="entry name" value="SAM_MT_RNA_M5U_2"/>
    <property type="match status" value="1"/>
</dbReference>
<feature type="binding site" evidence="4">
    <location>
        <position position="498"/>
    </location>
    <ligand>
        <name>S-adenosyl-L-methionine</name>
        <dbReference type="ChEBI" id="CHEBI:59789"/>
    </ligand>
</feature>
<dbReference type="Proteomes" id="UP000007796">
    <property type="component" value="Unassembled WGS sequence"/>
</dbReference>
<reference evidence="7 8" key="1">
    <citation type="journal article" date="2011" name="Proc. Natl. Acad. Sci. U.S.A.">
        <title>Genome and transcriptome analyses of the mountain pine beetle-fungal symbiont Grosmannia clavigera, a lodgepole pine pathogen.</title>
        <authorList>
            <person name="DiGuistini S."/>
            <person name="Wang Y."/>
            <person name="Liao N.Y."/>
            <person name="Taylor G."/>
            <person name="Tanguay P."/>
            <person name="Feau N."/>
            <person name="Henrissat B."/>
            <person name="Chan S.K."/>
            <person name="Hesse-Orce U."/>
            <person name="Alamouti S.M."/>
            <person name="Tsui C.K.M."/>
            <person name="Docking R.T."/>
            <person name="Levasseur A."/>
            <person name="Haridas S."/>
            <person name="Robertson G."/>
            <person name="Birol I."/>
            <person name="Holt R.A."/>
            <person name="Marra M.A."/>
            <person name="Hamelin R.C."/>
            <person name="Hirst M."/>
            <person name="Jones S.J.M."/>
            <person name="Bohlmann J."/>
            <person name="Breuil C."/>
        </authorList>
    </citation>
    <scope>NUCLEOTIDE SEQUENCE [LARGE SCALE GENOMIC DNA]</scope>
    <source>
        <strain evidence="8">kw1407 / UAMH 11150</strain>
    </source>
</reference>
<dbReference type="Gene3D" id="3.40.50.150">
    <property type="entry name" value="Vaccinia Virus protein VP39"/>
    <property type="match status" value="2"/>
</dbReference>
<name>F0X7E7_GROCL</name>
<dbReference type="FunFam" id="2.40.50.140:FF:000201">
    <property type="entry name" value="TRM2p tRNA methyltransferase"/>
    <property type="match status" value="1"/>
</dbReference>
<dbReference type="InterPro" id="IPR012340">
    <property type="entry name" value="NA-bd_OB-fold"/>
</dbReference>
<comment type="similarity">
    <text evidence="4">Belongs to the class I-like SAM-binding methyltransferase superfamily. RNA M5U methyltransferase family.</text>
</comment>
<evidence type="ECO:0000256" key="3">
    <source>
        <dbReference type="ARBA" id="ARBA00022691"/>
    </source>
</evidence>
<feature type="region of interest" description="Disordered" evidence="6">
    <location>
        <begin position="56"/>
        <end position="111"/>
    </location>
</feature>
<organism evidence="8">
    <name type="scientific">Grosmannia clavigera (strain kw1407 / UAMH 11150)</name>
    <name type="common">Blue stain fungus</name>
    <name type="synonym">Graphiocladiella clavigera</name>
    <dbReference type="NCBI Taxonomy" id="655863"/>
    <lineage>
        <taxon>Eukaryota</taxon>
        <taxon>Fungi</taxon>
        <taxon>Dikarya</taxon>
        <taxon>Ascomycota</taxon>
        <taxon>Pezizomycotina</taxon>
        <taxon>Sordariomycetes</taxon>
        <taxon>Sordariomycetidae</taxon>
        <taxon>Ophiostomatales</taxon>
        <taxon>Ophiostomataceae</taxon>
        <taxon>Leptographium</taxon>
    </lineage>
</organism>
<dbReference type="RefSeq" id="XP_014175700.1">
    <property type="nucleotide sequence ID" value="XM_014320225.1"/>
</dbReference>
<keyword evidence="2 4" id="KW-0808">Transferase</keyword>
<dbReference type="PROSITE" id="PS01231">
    <property type="entry name" value="TRMA_2"/>
    <property type="match status" value="1"/>
</dbReference>
<dbReference type="Gene3D" id="2.40.50.140">
    <property type="entry name" value="Nucleic acid-binding proteins"/>
    <property type="match status" value="1"/>
</dbReference>
<dbReference type="CDD" id="cd02440">
    <property type="entry name" value="AdoMet_MTases"/>
    <property type="match status" value="1"/>
</dbReference>
<feature type="compositionally biased region" description="Low complexity" evidence="6">
    <location>
        <begin position="56"/>
        <end position="66"/>
    </location>
</feature>
<dbReference type="GO" id="GO:0032259">
    <property type="term" value="P:methylation"/>
    <property type="evidence" value="ECO:0007669"/>
    <property type="project" value="UniProtKB-KW"/>
</dbReference>
<evidence type="ECO:0000313" key="8">
    <source>
        <dbReference type="Proteomes" id="UP000007796"/>
    </source>
</evidence>